<dbReference type="Proteomes" id="UP001371218">
    <property type="component" value="Unassembled WGS sequence"/>
</dbReference>
<reference evidence="1 2" key="1">
    <citation type="submission" date="2024-04" db="EMBL/GenBank/DDBJ databases">
        <title>Novel species of the genus Ideonella isolated from streams.</title>
        <authorList>
            <person name="Lu H."/>
        </authorList>
    </citation>
    <scope>NUCLEOTIDE SEQUENCE [LARGE SCALE GENOMIC DNA]</scope>
    <source>
        <strain evidence="1 2">DXS29W</strain>
    </source>
</reference>
<evidence type="ECO:0008006" key="3">
    <source>
        <dbReference type="Google" id="ProtNLM"/>
    </source>
</evidence>
<evidence type="ECO:0000313" key="1">
    <source>
        <dbReference type="EMBL" id="MEK8034879.1"/>
    </source>
</evidence>
<organism evidence="1 2">
    <name type="scientific">Ideonella lacteola</name>
    <dbReference type="NCBI Taxonomy" id="2984193"/>
    <lineage>
        <taxon>Bacteria</taxon>
        <taxon>Pseudomonadati</taxon>
        <taxon>Pseudomonadota</taxon>
        <taxon>Betaproteobacteria</taxon>
        <taxon>Burkholderiales</taxon>
        <taxon>Sphaerotilaceae</taxon>
        <taxon>Ideonella</taxon>
    </lineage>
</organism>
<keyword evidence="2" id="KW-1185">Reference proteome</keyword>
<sequence length="309" mass="32567">MGSSINATGQAAGQRYGEAAAWNADGTLIDLSLNVVSHAKDINDQGLIVGYNVDDYVQVAVPIVWNDATPSQLPLPAGHRTGSAEAVNNKGVIVGWSQTTSGAPSAAVLWRKGKPIILPSTGIDHSQTAHDVNSNRIVVGAAIDSSNHVSAVRWGTDLQFTILPTLPGATVTSASAINDKNVSVGYSGVNGEPRAVAWTNSGVRELAALEGRRTGRAWDINRDGTVVGEAWAPDPKDDGVAVVWSHYNRAPRDLNQALKAPCKTRDGMYTLSLIRAEAVNDSGQILAHGYHPNEFGGEWAPVILTPVSN</sequence>
<comment type="caution">
    <text evidence="1">The sequence shown here is derived from an EMBL/GenBank/DDBJ whole genome shotgun (WGS) entry which is preliminary data.</text>
</comment>
<evidence type="ECO:0000313" key="2">
    <source>
        <dbReference type="Proteomes" id="UP001371218"/>
    </source>
</evidence>
<proteinExistence type="predicted"/>
<name>A0ABU9BYN3_9BURK</name>
<dbReference type="RefSeq" id="WP_341429313.1">
    <property type="nucleotide sequence ID" value="NZ_JBBUTG010000039.1"/>
</dbReference>
<protein>
    <recommendedName>
        <fullName evidence="3">DUF3466 family protein</fullName>
    </recommendedName>
</protein>
<accession>A0ABU9BYN3</accession>
<gene>
    <name evidence="1" type="ORF">AACH06_29030</name>
</gene>
<dbReference type="EMBL" id="JBBUTG010000039">
    <property type="protein sequence ID" value="MEK8034879.1"/>
    <property type="molecule type" value="Genomic_DNA"/>
</dbReference>